<evidence type="ECO:0000256" key="3">
    <source>
        <dbReference type="ARBA" id="ARBA00022670"/>
    </source>
</evidence>
<dbReference type="AlphaFoldDB" id="A0A2D1U4L4"/>
<dbReference type="Pfam" id="PF05193">
    <property type="entry name" value="Peptidase_M16_C"/>
    <property type="match status" value="2"/>
</dbReference>
<evidence type="ECO:0000256" key="7">
    <source>
        <dbReference type="ARBA" id="ARBA00023049"/>
    </source>
</evidence>
<feature type="domain" description="Peptidase M16 N-terminal" evidence="9">
    <location>
        <begin position="36"/>
        <end position="153"/>
    </location>
</feature>
<dbReference type="InterPro" id="IPR001431">
    <property type="entry name" value="Pept_M16_Zn_BS"/>
</dbReference>
<comment type="similarity">
    <text evidence="2 8">Belongs to the peptidase M16 family.</text>
</comment>
<gene>
    <name evidence="11" type="ORF">CPT03_08635</name>
</gene>
<dbReference type="GO" id="GO:0004222">
    <property type="term" value="F:metalloendopeptidase activity"/>
    <property type="evidence" value="ECO:0007669"/>
    <property type="project" value="InterPro"/>
</dbReference>
<keyword evidence="3" id="KW-0645">Protease</keyword>
<comment type="cofactor">
    <cofactor evidence="1">
        <name>Zn(2+)</name>
        <dbReference type="ChEBI" id="CHEBI:29105"/>
    </cofactor>
</comment>
<feature type="domain" description="Peptidase M16 C-terminal" evidence="10">
    <location>
        <begin position="670"/>
        <end position="847"/>
    </location>
</feature>
<evidence type="ECO:0000256" key="5">
    <source>
        <dbReference type="ARBA" id="ARBA00022801"/>
    </source>
</evidence>
<dbReference type="GO" id="GO:0006508">
    <property type="term" value="P:proteolysis"/>
    <property type="evidence" value="ECO:0007669"/>
    <property type="project" value="UniProtKB-KW"/>
</dbReference>
<evidence type="ECO:0000313" key="11">
    <source>
        <dbReference type="EMBL" id="ATP56535.1"/>
    </source>
</evidence>
<dbReference type="PANTHER" id="PTHR43690:SF34">
    <property type="entry name" value="ZINC PROTEASE PQQL-LIKE"/>
    <property type="match status" value="1"/>
</dbReference>
<dbReference type="EMBL" id="CP024091">
    <property type="protein sequence ID" value="ATP56535.1"/>
    <property type="molecule type" value="Genomic_DNA"/>
</dbReference>
<dbReference type="InterPro" id="IPR011249">
    <property type="entry name" value="Metalloenz_LuxS/M16"/>
</dbReference>
<evidence type="ECO:0000256" key="1">
    <source>
        <dbReference type="ARBA" id="ARBA00001947"/>
    </source>
</evidence>
<sequence>MPFTIVAQVKKERLLALNPQVKTGKLKNGFSYYIQKNVEPKNRAILYLVVKAGSILENENQRGLAHFMEHMSFNGTKHFPKNELIEYLQKSGIRFGADLNAYTGFDETVYQLPIPTDNQQILKNGMLILRDWAQDACLDPEEIERERGVVLEEKRLRAGARQRVQDQTLPSLLNYSKYVKRLPIGTEEVLKNFTPEVIRSFYKDWYRPDLQAVIVVGDVDVQAIEAEIKRLFANLKMPAQAKKQQSYNIALDGKNKFKTVTDPELSETTIEILVKHKEQVIRREIDFKENLIRNLFSGMFAARLAEASKRSNAPFMKLNGGFGALMGGLNVLSISLTPRKDEFESGFKAAWTEVEGINRNGFTESELLRMKQQVVAQMEASLREKDKQTSTALADQYKVHFLKGEAVPGIEREFNLVKRMLPEITLAKVNGVAKTLMKAINRDVIITAPTAEKVNLPDENTVYTWMNTVQRSVIKPYVEAKTGRGLLSKRPVNGSIVGERQIPELGLTEWTLSNGARVVLKPTDYKNDEIVFLALSKGGTSLYRDADYESAANAAGIIASFGLGDHDNISLPKVLNGKQASVKPFIGDRVEGLQGGASVKDMGVAMELIHLYFTEPRKDTALFHTIIRNSAQQINMRYTDPNNIFADTVATVLGNYHPRKSGPTLDKLRSITLDKAFNIYQERFSDAGDFTFFFVGSFNIDTLRLQAEQYLASLPAKGLKEQANDLGIRTPTGKISKTVLSGKEDKATVKLVFTGDYEFNAQNNLSLIALQEILQFRLTERLRETEAGVYTPSVQIARTKYPANRYSFTVNFGCAPANVEKLIAATLEELKKLREKGVLATDLQKFKAEQIRQNELMENNNGFWLNYLSLQYLDDEDPKAFLKANETIEQLDTATLHAAAKAYLKEDNFIRFVLLPDL</sequence>
<dbReference type="GO" id="GO:0046872">
    <property type="term" value="F:metal ion binding"/>
    <property type="evidence" value="ECO:0007669"/>
    <property type="project" value="UniProtKB-KW"/>
</dbReference>
<evidence type="ECO:0000256" key="4">
    <source>
        <dbReference type="ARBA" id="ARBA00022723"/>
    </source>
</evidence>
<evidence type="ECO:0000259" key="10">
    <source>
        <dbReference type="Pfam" id="PF05193"/>
    </source>
</evidence>
<keyword evidence="7" id="KW-0482">Metalloprotease</keyword>
<name>A0A2D1U4L4_9SPHI</name>
<proteinExistence type="inferred from homology"/>
<reference evidence="11 12" key="1">
    <citation type="submission" date="2017-10" db="EMBL/GenBank/DDBJ databases">
        <title>Whole genome of Pedobacter ginsengisoli T01R-27 isolated from tomato rhizosphere.</title>
        <authorList>
            <person name="Weon H.-Y."/>
            <person name="Lee S.A."/>
            <person name="Sang M.K."/>
            <person name="Song J."/>
        </authorList>
    </citation>
    <scope>NUCLEOTIDE SEQUENCE [LARGE SCALE GENOMIC DNA]</scope>
    <source>
        <strain evidence="11 12">T01R-27</strain>
    </source>
</reference>
<evidence type="ECO:0000256" key="2">
    <source>
        <dbReference type="ARBA" id="ARBA00007261"/>
    </source>
</evidence>
<dbReference type="InterPro" id="IPR011765">
    <property type="entry name" value="Pept_M16_N"/>
</dbReference>
<evidence type="ECO:0000256" key="8">
    <source>
        <dbReference type="RuleBase" id="RU004447"/>
    </source>
</evidence>
<protein>
    <submittedName>
        <fullName evidence="11">Peptidase M16</fullName>
    </submittedName>
</protein>
<feature type="domain" description="Peptidase M16 C-terminal" evidence="10">
    <location>
        <begin position="192"/>
        <end position="373"/>
    </location>
</feature>
<keyword evidence="5" id="KW-0378">Hydrolase</keyword>
<evidence type="ECO:0000256" key="6">
    <source>
        <dbReference type="ARBA" id="ARBA00022833"/>
    </source>
</evidence>
<evidence type="ECO:0000259" key="9">
    <source>
        <dbReference type="Pfam" id="PF00675"/>
    </source>
</evidence>
<dbReference type="SUPFAM" id="SSF63411">
    <property type="entry name" value="LuxS/MPP-like metallohydrolase"/>
    <property type="match status" value="4"/>
</dbReference>
<accession>A0A2D1U4L4</accession>
<dbReference type="PROSITE" id="PS00143">
    <property type="entry name" value="INSULINASE"/>
    <property type="match status" value="1"/>
</dbReference>
<organism evidence="11 12">
    <name type="scientific">Pedobacter ginsengisoli</name>
    <dbReference type="NCBI Taxonomy" id="363852"/>
    <lineage>
        <taxon>Bacteria</taxon>
        <taxon>Pseudomonadati</taxon>
        <taxon>Bacteroidota</taxon>
        <taxon>Sphingobacteriia</taxon>
        <taxon>Sphingobacteriales</taxon>
        <taxon>Sphingobacteriaceae</taxon>
        <taxon>Pedobacter</taxon>
    </lineage>
</organism>
<dbReference type="InterPro" id="IPR050626">
    <property type="entry name" value="Peptidase_M16"/>
</dbReference>
<keyword evidence="4" id="KW-0479">Metal-binding</keyword>
<dbReference type="Gene3D" id="3.30.830.10">
    <property type="entry name" value="Metalloenzyme, LuxS/M16 peptidase-like"/>
    <property type="match status" value="4"/>
</dbReference>
<evidence type="ECO:0000313" key="12">
    <source>
        <dbReference type="Proteomes" id="UP000223749"/>
    </source>
</evidence>
<dbReference type="PANTHER" id="PTHR43690">
    <property type="entry name" value="NARDILYSIN"/>
    <property type="match status" value="1"/>
</dbReference>
<dbReference type="OrthoDB" id="9811314at2"/>
<keyword evidence="6" id="KW-0862">Zinc</keyword>
<dbReference type="KEGG" id="pgs:CPT03_08635"/>
<dbReference type="Proteomes" id="UP000223749">
    <property type="component" value="Chromosome"/>
</dbReference>
<dbReference type="Pfam" id="PF00675">
    <property type="entry name" value="Peptidase_M16"/>
    <property type="match status" value="1"/>
</dbReference>
<dbReference type="InterPro" id="IPR007863">
    <property type="entry name" value="Peptidase_M16_C"/>
</dbReference>
<keyword evidence="12" id="KW-1185">Reference proteome</keyword>